<accession>A0A1I7YBB9</accession>
<reference evidence="2" key="1">
    <citation type="submission" date="2016-11" db="UniProtKB">
        <authorList>
            <consortium name="WormBaseParasite"/>
        </authorList>
    </citation>
    <scope>IDENTIFICATION</scope>
</reference>
<name>A0A1I7YBB9_9BILA</name>
<proteinExistence type="predicted"/>
<sequence length="300" mass="34409">MDSVPWLFVESVCLCLDRKSIERSCWIPSEWRNISSMTLKKLRTLHVCVDEDNEKLYAAAQNIFARQYFHAVPVDSVDLKFITTFRIKTAWNVSDLPSSWKEISSNKLKRLCEFIRPTTEGRPPVRYDKLYCNKLDIGKVASTTKKLLSLRPPVDSVDLWLKGDDFQAAAEEFSQTAGPLYDINVRCVHLALKQSTVDALIDKFVPVDRGTFNLWGETRMTRDQLETLVLKCEKSSKKVRLQMCLEGATDSSEVTDFFDFDKHYSTKRVQKGEVTATRKGAKLELLVESLMGGNFGWEWN</sequence>
<dbReference type="AlphaFoldDB" id="A0A1I7YBB9"/>
<keyword evidence="1" id="KW-1185">Reference proteome</keyword>
<evidence type="ECO:0000313" key="1">
    <source>
        <dbReference type="Proteomes" id="UP000095287"/>
    </source>
</evidence>
<protein>
    <submittedName>
        <fullName evidence="2">F-box domain-containing protein</fullName>
    </submittedName>
</protein>
<evidence type="ECO:0000313" key="2">
    <source>
        <dbReference type="WBParaSite" id="L893_g14385.t1"/>
    </source>
</evidence>
<organism evidence="1 2">
    <name type="scientific">Steinernema glaseri</name>
    <dbReference type="NCBI Taxonomy" id="37863"/>
    <lineage>
        <taxon>Eukaryota</taxon>
        <taxon>Metazoa</taxon>
        <taxon>Ecdysozoa</taxon>
        <taxon>Nematoda</taxon>
        <taxon>Chromadorea</taxon>
        <taxon>Rhabditida</taxon>
        <taxon>Tylenchina</taxon>
        <taxon>Panagrolaimomorpha</taxon>
        <taxon>Strongyloidoidea</taxon>
        <taxon>Steinernematidae</taxon>
        <taxon>Steinernema</taxon>
    </lineage>
</organism>
<dbReference type="WBParaSite" id="L893_g14385.t1">
    <property type="protein sequence ID" value="L893_g14385.t1"/>
    <property type="gene ID" value="L893_g14385"/>
</dbReference>
<dbReference type="Proteomes" id="UP000095287">
    <property type="component" value="Unplaced"/>
</dbReference>